<reference evidence="11" key="1">
    <citation type="submission" date="2006-12" db="EMBL/GenBank/DDBJ databases">
        <title>Complete sequence of chromosome 1 of Verminephrobacter eiseniae EF01-2.</title>
        <authorList>
            <person name="Copeland A."/>
            <person name="Lucas S."/>
            <person name="Lapidus A."/>
            <person name="Barry K."/>
            <person name="Detter J.C."/>
            <person name="Glavina del Rio T."/>
            <person name="Dalin E."/>
            <person name="Tice H."/>
            <person name="Pitluck S."/>
            <person name="Chertkov O."/>
            <person name="Brettin T."/>
            <person name="Bruce D."/>
            <person name="Han C."/>
            <person name="Tapia R."/>
            <person name="Gilna P."/>
            <person name="Schmutz J."/>
            <person name="Larimer F."/>
            <person name="Land M."/>
            <person name="Hauser L."/>
            <person name="Kyrpides N."/>
            <person name="Kim E."/>
            <person name="Stahl D."/>
            <person name="Richardson P."/>
        </authorList>
    </citation>
    <scope>NUCLEOTIDE SEQUENCE [LARGE SCALE GENOMIC DNA]</scope>
    <source>
        <strain evidence="11">EF01-2</strain>
    </source>
</reference>
<dbReference type="PANTHER" id="PTHR38779:SF2">
    <property type="entry name" value="TYPE II SECRETION SYSTEM PROTEIN I-RELATED"/>
    <property type="match status" value="1"/>
</dbReference>
<keyword evidence="3" id="KW-1003">Cell membrane</keyword>
<dbReference type="PANTHER" id="PTHR38779">
    <property type="entry name" value="TYPE II SECRETION SYSTEM PROTEIN I-RELATED"/>
    <property type="match status" value="1"/>
</dbReference>
<dbReference type="NCBIfam" id="TIGR02532">
    <property type="entry name" value="IV_pilin_GFxxxE"/>
    <property type="match status" value="1"/>
</dbReference>
<evidence type="ECO:0000256" key="5">
    <source>
        <dbReference type="ARBA" id="ARBA00022519"/>
    </source>
</evidence>
<evidence type="ECO:0000256" key="8">
    <source>
        <dbReference type="ARBA" id="ARBA00023136"/>
    </source>
</evidence>
<organism evidence="10 11">
    <name type="scientific">Verminephrobacter eiseniae (strain EF01-2)</name>
    <dbReference type="NCBI Taxonomy" id="391735"/>
    <lineage>
        <taxon>Bacteria</taxon>
        <taxon>Pseudomonadati</taxon>
        <taxon>Pseudomonadota</taxon>
        <taxon>Betaproteobacteria</taxon>
        <taxon>Burkholderiales</taxon>
        <taxon>Comamonadaceae</taxon>
        <taxon>Verminephrobacter</taxon>
    </lineage>
</organism>
<sequence length="135" mass="14430">MTNAARRQRGFSLLELLVACAIMAIALGMLYRATGGSARAVVEVDLRQRATVLAESLLALSDDVPPGGWQQQGRSGELAWSIRSAPYATGVNSGNAPLLHEVSIAISWADGGSQRQFELQTLRPERRALAGEANQ</sequence>
<evidence type="ECO:0000256" key="9">
    <source>
        <dbReference type="SAM" id="Phobius"/>
    </source>
</evidence>
<keyword evidence="6 9" id="KW-0812">Transmembrane</keyword>
<evidence type="ECO:0000313" key="10">
    <source>
        <dbReference type="EMBL" id="ABM56466.1"/>
    </source>
</evidence>
<dbReference type="OrthoDB" id="7864109at2"/>
<protein>
    <submittedName>
        <fullName evidence="10">General secretion pathway protein I</fullName>
    </submittedName>
</protein>
<keyword evidence="7 9" id="KW-1133">Transmembrane helix</keyword>
<accession>A1WFQ9</accession>
<comment type="similarity">
    <text evidence="2">Belongs to the GSP I family.</text>
</comment>
<evidence type="ECO:0000256" key="1">
    <source>
        <dbReference type="ARBA" id="ARBA00004377"/>
    </source>
</evidence>
<dbReference type="eggNOG" id="COG4968">
    <property type="taxonomic scope" value="Bacteria"/>
</dbReference>
<dbReference type="KEGG" id="vei:Veis_0684"/>
<evidence type="ECO:0000256" key="7">
    <source>
        <dbReference type="ARBA" id="ARBA00022989"/>
    </source>
</evidence>
<evidence type="ECO:0000256" key="3">
    <source>
        <dbReference type="ARBA" id="ARBA00022475"/>
    </source>
</evidence>
<gene>
    <name evidence="10" type="ordered locus">Veis_0684</name>
</gene>
<name>A1WFQ9_VEREI</name>
<evidence type="ECO:0000313" key="11">
    <source>
        <dbReference type="Proteomes" id="UP000000374"/>
    </source>
</evidence>
<keyword evidence="11" id="KW-1185">Reference proteome</keyword>
<evidence type="ECO:0000256" key="2">
    <source>
        <dbReference type="ARBA" id="ARBA00008358"/>
    </source>
</evidence>
<dbReference type="Proteomes" id="UP000000374">
    <property type="component" value="Chromosome"/>
</dbReference>
<feature type="transmembrane region" description="Helical" evidence="9">
    <location>
        <begin position="12"/>
        <end position="31"/>
    </location>
</feature>
<dbReference type="GO" id="GO:0015627">
    <property type="term" value="C:type II protein secretion system complex"/>
    <property type="evidence" value="ECO:0007669"/>
    <property type="project" value="InterPro"/>
</dbReference>
<keyword evidence="5" id="KW-0997">Cell inner membrane</keyword>
<evidence type="ECO:0000256" key="4">
    <source>
        <dbReference type="ARBA" id="ARBA00022481"/>
    </source>
</evidence>
<dbReference type="InterPro" id="IPR012902">
    <property type="entry name" value="N_methyl_site"/>
</dbReference>
<dbReference type="HOGENOM" id="CLU_130289_1_0_4"/>
<dbReference type="GO" id="GO:0005886">
    <property type="term" value="C:plasma membrane"/>
    <property type="evidence" value="ECO:0007669"/>
    <property type="project" value="UniProtKB-SubCell"/>
</dbReference>
<dbReference type="STRING" id="391735.Veis_0684"/>
<dbReference type="Pfam" id="PF07963">
    <property type="entry name" value="N_methyl"/>
    <property type="match status" value="1"/>
</dbReference>
<dbReference type="GeneID" id="76459380"/>
<comment type="subcellular location">
    <subcellularLocation>
        <location evidence="1">Cell inner membrane</location>
        <topology evidence="1">Single-pass membrane protein</topology>
    </subcellularLocation>
</comment>
<dbReference type="EMBL" id="CP000542">
    <property type="protein sequence ID" value="ABM56466.1"/>
    <property type="molecule type" value="Genomic_DNA"/>
</dbReference>
<dbReference type="InterPro" id="IPR010052">
    <property type="entry name" value="T2SS_protein-GspI"/>
</dbReference>
<keyword evidence="8 9" id="KW-0472">Membrane</keyword>
<evidence type="ECO:0000256" key="6">
    <source>
        <dbReference type="ARBA" id="ARBA00022692"/>
    </source>
</evidence>
<keyword evidence="4" id="KW-0488">Methylation</keyword>
<proteinExistence type="inferred from homology"/>
<dbReference type="RefSeq" id="WP_011808480.1">
    <property type="nucleotide sequence ID" value="NC_008786.1"/>
</dbReference>
<dbReference type="GO" id="GO:0015628">
    <property type="term" value="P:protein secretion by the type II secretion system"/>
    <property type="evidence" value="ECO:0007669"/>
    <property type="project" value="InterPro"/>
</dbReference>
<dbReference type="AlphaFoldDB" id="A1WFQ9"/>